<dbReference type="AlphaFoldDB" id="A0A7N0TRH3"/>
<dbReference type="InterPro" id="IPR014978">
    <property type="entry name" value="Gln-Leu-Gln_QLQ"/>
</dbReference>
<evidence type="ECO:0000313" key="9">
    <source>
        <dbReference type="EnsemblPlants" id="Kaladp0042s0376.1.v1.1"/>
    </source>
</evidence>
<keyword evidence="5" id="KW-0804">Transcription</keyword>
<keyword evidence="10" id="KW-1185">Reference proteome</keyword>
<protein>
    <recommendedName>
        <fullName evidence="5">Growth-regulating factor</fullName>
    </recommendedName>
</protein>
<organism evidence="9 10">
    <name type="scientific">Kalanchoe fedtschenkoi</name>
    <name type="common">Lavender scallops</name>
    <name type="synonym">South American air plant</name>
    <dbReference type="NCBI Taxonomy" id="63787"/>
    <lineage>
        <taxon>Eukaryota</taxon>
        <taxon>Viridiplantae</taxon>
        <taxon>Streptophyta</taxon>
        <taxon>Embryophyta</taxon>
        <taxon>Tracheophyta</taxon>
        <taxon>Spermatophyta</taxon>
        <taxon>Magnoliopsida</taxon>
        <taxon>eudicotyledons</taxon>
        <taxon>Gunneridae</taxon>
        <taxon>Pentapetalae</taxon>
        <taxon>Saxifragales</taxon>
        <taxon>Crassulaceae</taxon>
        <taxon>Kalanchoe</taxon>
    </lineage>
</organism>
<dbReference type="GO" id="GO:0006351">
    <property type="term" value="P:DNA-templated transcription"/>
    <property type="evidence" value="ECO:0007669"/>
    <property type="project" value="UniProtKB-UniRule"/>
</dbReference>
<evidence type="ECO:0000256" key="3">
    <source>
        <dbReference type="ARBA" id="ARBA00023242"/>
    </source>
</evidence>
<evidence type="ECO:0000256" key="1">
    <source>
        <dbReference type="ARBA" id="ARBA00004123"/>
    </source>
</evidence>
<dbReference type="Proteomes" id="UP000594263">
    <property type="component" value="Unplaced"/>
</dbReference>
<feature type="compositionally biased region" description="Polar residues" evidence="6">
    <location>
        <begin position="202"/>
        <end position="214"/>
    </location>
</feature>
<evidence type="ECO:0000259" key="8">
    <source>
        <dbReference type="PROSITE" id="PS51667"/>
    </source>
</evidence>
<dbReference type="GO" id="GO:0099402">
    <property type="term" value="P:plant organ development"/>
    <property type="evidence" value="ECO:0007669"/>
    <property type="project" value="UniProtKB-ARBA"/>
</dbReference>
<feature type="compositionally biased region" description="Basic residues" evidence="6">
    <location>
        <begin position="185"/>
        <end position="197"/>
    </location>
</feature>
<feature type="compositionally biased region" description="Polar residues" evidence="6">
    <location>
        <begin position="462"/>
        <end position="482"/>
    </location>
</feature>
<evidence type="ECO:0000256" key="2">
    <source>
        <dbReference type="ARBA" id="ARBA00008122"/>
    </source>
</evidence>
<comment type="function">
    <text evidence="5">Transcription activator.</text>
</comment>
<feature type="domain" description="WRC" evidence="8">
    <location>
        <begin position="155"/>
        <end position="199"/>
    </location>
</feature>
<reference evidence="9" key="1">
    <citation type="submission" date="2021-01" db="UniProtKB">
        <authorList>
            <consortium name="EnsemblPlants"/>
        </authorList>
    </citation>
    <scope>IDENTIFICATION</scope>
</reference>
<keyword evidence="3 4" id="KW-0539">Nucleus</keyword>
<dbReference type="PROSITE" id="PS51667">
    <property type="entry name" value="WRC"/>
    <property type="match status" value="1"/>
</dbReference>
<dbReference type="SMART" id="SM00951">
    <property type="entry name" value="QLQ"/>
    <property type="match status" value="1"/>
</dbReference>
<dbReference type="Pfam" id="PF08879">
    <property type="entry name" value="WRC"/>
    <property type="match status" value="1"/>
</dbReference>
<comment type="domain">
    <text evidence="5">The QLQ domain and WRC domain may be involved in protein-protein interaction and DNA-binding, respectively.</text>
</comment>
<feature type="region of interest" description="Disordered" evidence="6">
    <location>
        <begin position="182"/>
        <end position="242"/>
    </location>
</feature>
<feature type="region of interest" description="Disordered" evidence="6">
    <location>
        <begin position="462"/>
        <end position="493"/>
    </location>
</feature>
<dbReference type="GO" id="GO:0005524">
    <property type="term" value="F:ATP binding"/>
    <property type="evidence" value="ECO:0007669"/>
    <property type="project" value="UniProtKB-UniRule"/>
</dbReference>
<comment type="subcellular location">
    <subcellularLocation>
        <location evidence="1 4 5">Nucleus</location>
    </subcellularLocation>
</comment>
<proteinExistence type="inferred from homology"/>
<feature type="domain" description="QLQ" evidence="7">
    <location>
        <begin position="96"/>
        <end position="131"/>
    </location>
</feature>
<evidence type="ECO:0000256" key="5">
    <source>
        <dbReference type="RuleBase" id="RU367127"/>
    </source>
</evidence>
<dbReference type="InterPro" id="IPR014977">
    <property type="entry name" value="WRC_dom"/>
</dbReference>
<dbReference type="GO" id="GO:0005634">
    <property type="term" value="C:nucleus"/>
    <property type="evidence" value="ECO:0007669"/>
    <property type="project" value="UniProtKB-SubCell"/>
</dbReference>
<evidence type="ECO:0000313" key="10">
    <source>
        <dbReference type="Proteomes" id="UP000594263"/>
    </source>
</evidence>
<feature type="short sequence motif" description="Bipartite nuclear localization signal" evidence="4">
    <location>
        <begin position="160"/>
        <end position="170"/>
    </location>
</feature>
<keyword evidence="5" id="KW-0805">Transcription regulation</keyword>
<feature type="short sequence motif" description="Bipartite nuclear localization signal" evidence="4">
    <location>
        <begin position="188"/>
        <end position="195"/>
    </location>
</feature>
<dbReference type="OMA" id="TECCDIG"/>
<dbReference type="Pfam" id="PF08880">
    <property type="entry name" value="QLQ"/>
    <property type="match status" value="1"/>
</dbReference>
<dbReference type="PANTHER" id="PTHR31602">
    <property type="entry name" value="GROWTH-REGULATING FACTOR 5"/>
    <property type="match status" value="1"/>
</dbReference>
<accession>A0A7N0TRH3</accession>
<dbReference type="EnsemblPlants" id="Kaladp0042s0376.1.v1.1">
    <property type="protein sequence ID" value="Kaladp0042s0376.1.v1.1"/>
    <property type="gene ID" value="Kaladp0042s0376.v1.1"/>
</dbReference>
<name>A0A7N0TRH3_KALFE</name>
<sequence length="493" mass="53776">MGSDKQAAECDVGLGLRIQQMTPSMPLRQQQQQLTSPGFGAGGGGLFDGSAFFRQGGNHAADDAYNIVGAETRNTMNYFNSDLPFQSQVPTRGPFSFTKAQWQELERQTVVYKFLSASIPVPPQLLMPINGTQINLAVSHPNRLLNFGLPSNGTDQEPWRCRRTDGKKWRCSRDVAPDQKYCERHAHKNRPRSRKHVELHTPNLTSAPSTSTGNKKNHQLDLKVSSKSVEPRSHIFNQNGPQLSSYPTLASYDQPRCSFDWFGKGNTTSGDRGSQLWTPIMQPEEGLAGSQSNNFFKHVSTCKRQKETPMSSNGLGMNLGAQGHNQNDPCGLLLGPKLAFLNDDLNLEQTEMPRGFIDAWSTADGGDSVCKVSHKFSDPSNKTHPISSLTLSMSGGNDANAEERHEHLGIGLMDAEQDSSGLKLQQPMVNWMSTEPWMGSTPGGPLAEALCLGISSNLKSVNAHQPSSPYGCSSNTANTKQQSSSDESSSHGL</sequence>
<dbReference type="Gramene" id="Kaladp0042s0376.1.v1.1">
    <property type="protein sequence ID" value="Kaladp0042s0376.1.v1.1"/>
    <property type="gene ID" value="Kaladp0042s0376.v1.1"/>
</dbReference>
<evidence type="ECO:0000259" key="7">
    <source>
        <dbReference type="PROSITE" id="PS51666"/>
    </source>
</evidence>
<dbReference type="PROSITE" id="PS51666">
    <property type="entry name" value="QLQ"/>
    <property type="match status" value="1"/>
</dbReference>
<dbReference type="PANTHER" id="PTHR31602:SF101">
    <property type="entry name" value="GROWTH-REGULATING FACTOR 7"/>
    <property type="match status" value="1"/>
</dbReference>
<evidence type="ECO:0000256" key="6">
    <source>
        <dbReference type="SAM" id="MobiDB-lite"/>
    </source>
</evidence>
<dbReference type="InterPro" id="IPR031137">
    <property type="entry name" value="GRF"/>
</dbReference>
<comment type="similarity">
    <text evidence="2 5">Belongs to the GRF family.</text>
</comment>
<evidence type="ECO:0000256" key="4">
    <source>
        <dbReference type="PROSITE-ProRule" id="PRU01002"/>
    </source>
</evidence>
<dbReference type="GO" id="GO:0006355">
    <property type="term" value="P:regulation of DNA-templated transcription"/>
    <property type="evidence" value="ECO:0007669"/>
    <property type="project" value="InterPro"/>
</dbReference>
<keyword evidence="5" id="KW-0010">Activator</keyword>